<evidence type="ECO:0000313" key="1">
    <source>
        <dbReference type="EMBL" id="PWE87742.1"/>
    </source>
</evidence>
<evidence type="ECO:0000313" key="2">
    <source>
        <dbReference type="Proteomes" id="UP000245288"/>
    </source>
</evidence>
<name>A0A2V1JS09_EUBRA</name>
<dbReference type="EMBL" id="JRFU01000018">
    <property type="protein sequence ID" value="PWE87742.1"/>
    <property type="molecule type" value="Genomic_DNA"/>
</dbReference>
<sequence length="59" mass="7124">MYKNKYCVLPIVPWENGKRKDEKTIQNLHFFVMVKWGKKGRKVKKGKILCRFSCFVQFV</sequence>
<protein>
    <submittedName>
        <fullName evidence="1">Uncharacterized protein</fullName>
    </submittedName>
</protein>
<keyword evidence="2" id="KW-1185">Reference proteome</keyword>
<proteinExistence type="predicted"/>
<organism evidence="1 2">
    <name type="scientific">Eubacterium ramulus</name>
    <dbReference type="NCBI Taxonomy" id="39490"/>
    <lineage>
        <taxon>Bacteria</taxon>
        <taxon>Bacillati</taxon>
        <taxon>Bacillota</taxon>
        <taxon>Clostridia</taxon>
        <taxon>Eubacteriales</taxon>
        <taxon>Eubacteriaceae</taxon>
        <taxon>Eubacterium</taxon>
    </lineage>
</organism>
<dbReference type="AlphaFoldDB" id="A0A2V1JS09"/>
<dbReference type="Proteomes" id="UP000245288">
    <property type="component" value="Unassembled WGS sequence"/>
</dbReference>
<comment type="caution">
    <text evidence="1">The sequence shown here is derived from an EMBL/GenBank/DDBJ whole genome shotgun (WGS) entry which is preliminary data.</text>
</comment>
<accession>A0A2V1JS09</accession>
<reference evidence="1 2" key="1">
    <citation type="submission" date="2014-09" db="EMBL/GenBank/DDBJ databases">
        <title>Butyrate-producing bacteria isolated from human gut.</title>
        <authorList>
            <person name="Zhang Q."/>
            <person name="Zhao L."/>
        </authorList>
    </citation>
    <scope>NUCLEOTIDE SEQUENCE [LARGE SCALE GENOMIC DNA]</scope>
    <source>
        <strain evidence="1 2">21</strain>
    </source>
</reference>
<gene>
    <name evidence="1" type="ORF">LG34_02010</name>
</gene>